<evidence type="ECO:0000313" key="2">
    <source>
        <dbReference type="Proteomes" id="UP001140087"/>
    </source>
</evidence>
<keyword evidence="2" id="KW-1185">Reference proteome</keyword>
<accession>A0ACC1L334</accession>
<sequence>MTHRLTTQASEMQAGSFLASRAFAVAGASADRSKFGNKVLRWYLAHGLPVTPVNPRAQSIEGLECAATVAALEPDTGLSVVTPPAVTAQLMRDAAQAGIRRLWLQPGSEPAGWEALAAELGLDVIGGGPCVLVEGPRLLPPRL</sequence>
<proteinExistence type="predicted"/>
<gene>
    <name evidence="1" type="ORF">H4R21_003358</name>
</gene>
<comment type="caution">
    <text evidence="1">The sequence shown here is derived from an EMBL/GenBank/DDBJ whole genome shotgun (WGS) entry which is preliminary data.</text>
</comment>
<dbReference type="Proteomes" id="UP001140087">
    <property type="component" value="Unassembled WGS sequence"/>
</dbReference>
<name>A0ACC1L334_9FUNG</name>
<dbReference type="EMBL" id="JANBUN010001039">
    <property type="protein sequence ID" value="KAJ2799972.1"/>
    <property type="molecule type" value="Genomic_DNA"/>
</dbReference>
<evidence type="ECO:0000313" key="1">
    <source>
        <dbReference type="EMBL" id="KAJ2799972.1"/>
    </source>
</evidence>
<reference evidence="1" key="1">
    <citation type="submission" date="2022-07" db="EMBL/GenBank/DDBJ databases">
        <title>Phylogenomic reconstructions and comparative analyses of Kickxellomycotina fungi.</title>
        <authorList>
            <person name="Reynolds N.K."/>
            <person name="Stajich J.E."/>
            <person name="Barry K."/>
            <person name="Grigoriev I.V."/>
            <person name="Crous P."/>
            <person name="Smith M.E."/>
        </authorList>
    </citation>
    <scope>NUCLEOTIDE SEQUENCE</scope>
    <source>
        <strain evidence="1">BCRC 34780</strain>
    </source>
</reference>
<organism evidence="1 2">
    <name type="scientific">Coemansia helicoidea</name>
    <dbReference type="NCBI Taxonomy" id="1286919"/>
    <lineage>
        <taxon>Eukaryota</taxon>
        <taxon>Fungi</taxon>
        <taxon>Fungi incertae sedis</taxon>
        <taxon>Zoopagomycota</taxon>
        <taxon>Kickxellomycotina</taxon>
        <taxon>Kickxellomycetes</taxon>
        <taxon>Kickxellales</taxon>
        <taxon>Kickxellaceae</taxon>
        <taxon>Coemansia</taxon>
    </lineage>
</organism>
<protein>
    <submittedName>
        <fullName evidence="1">Uncharacterized protein</fullName>
    </submittedName>
</protein>